<sequence length="734" mass="82058">MLPPQTPTHKRTLSALGHELLTPFLLSLNTPMHLSPGSLSFSPSRLFGNQSDFQRIGVSNVRSPTQPSPKPKYDADATDDEDERGISKFTPPDSQCRARDLSSMFSELPERAPLADISNQIDDRKRKLLVPETPTAKKLHTRTSWSPAADALLLATMRALLPGAYLSKERKLNLAALADAYSARVLEELEAEPEYRAKGTAEREKARAARCKTPRQVENRLKLMWHGRTSAVTRNEMKRYLVLEEEVPQITVTTPESAYKFPAKESSDDQFVAFLSSSPTFDVSRGDALDQSTPHAVSPTEIDVSQMEIQFTNSLTGQSHIFAQMEPNTLPQPSSLKVRGKAARHLLAETADELPLILIQCNVALPCISAVQSPRARATASINLTDGALDAHVVLRAVRSCPSSMLTWKMATRIYDEHDMLIMNSDEYINAYKNLEVDSDEYLMRIPFMASFWYGYLTFVMNSTASADGLGASPLDGLTVVQVLYEEDIKHAVVVYLFGRGSGAVLVQKMPFGKWRMLAKEIVHHSSDTEVVVTSPLPDTSLVETKPVPQAPGYQQLMVQQQFLQQQQFLEIQRQQMMMQMQMQMMPADMYYPQFQQPVPNFVHAEPQPPMLMRTESQPPMSMLVHVESESQMSHPHGIFPRQAGNSFGSPFVSPQVARRISSASNSTANTSMSQVTPPAKYHGMSRFQNHEFRPHPSTIEEAKEFRSVVPRRLSCAGDSNLKFEFYQPPGSKN</sequence>
<feature type="compositionally biased region" description="Low complexity" evidence="1">
    <location>
        <begin position="662"/>
        <end position="672"/>
    </location>
</feature>
<evidence type="ECO:0000313" key="2">
    <source>
        <dbReference type="EMBL" id="ODQ80136.1"/>
    </source>
</evidence>
<evidence type="ECO:0000256" key="1">
    <source>
        <dbReference type="SAM" id="MobiDB-lite"/>
    </source>
</evidence>
<name>A0A1E3QQZ7_9ASCO</name>
<dbReference type="EMBL" id="KV454430">
    <property type="protein sequence ID" value="ODQ80136.1"/>
    <property type="molecule type" value="Genomic_DNA"/>
</dbReference>
<gene>
    <name evidence="2" type="ORF">BABINDRAFT_161121</name>
</gene>
<feature type="region of interest" description="Disordered" evidence="1">
    <location>
        <begin position="58"/>
        <end position="93"/>
    </location>
</feature>
<accession>A0A1E3QQZ7</accession>
<reference evidence="3" key="1">
    <citation type="submission" date="2016-05" db="EMBL/GenBank/DDBJ databases">
        <title>Comparative genomics of biotechnologically important yeasts.</title>
        <authorList>
            <consortium name="DOE Joint Genome Institute"/>
            <person name="Riley R."/>
            <person name="Haridas S."/>
            <person name="Wolfe K.H."/>
            <person name="Lopes M.R."/>
            <person name="Hittinger C.T."/>
            <person name="Goker M."/>
            <person name="Salamov A."/>
            <person name="Wisecaver J."/>
            <person name="Long T.M."/>
            <person name="Aerts A.L."/>
            <person name="Barry K."/>
            <person name="Choi C."/>
            <person name="Clum A."/>
            <person name="Coughlan A.Y."/>
            <person name="Deshpande S."/>
            <person name="Douglass A.P."/>
            <person name="Hanson S.J."/>
            <person name="Klenk H.-P."/>
            <person name="Labutti K."/>
            <person name="Lapidus A."/>
            <person name="Lindquist E."/>
            <person name="Lipzen A."/>
            <person name="Meier-Kolthoff J.P."/>
            <person name="Ohm R.A."/>
            <person name="Otillar R.P."/>
            <person name="Pangilinan J."/>
            <person name="Peng Y."/>
            <person name="Rokas A."/>
            <person name="Rosa C.A."/>
            <person name="Scheuner C."/>
            <person name="Sibirny A.A."/>
            <person name="Slot J.C."/>
            <person name="Stielow J.B."/>
            <person name="Sun H."/>
            <person name="Kurtzman C.P."/>
            <person name="Blackwell M."/>
            <person name="Grigoriev I.V."/>
            <person name="Jeffries T.W."/>
        </authorList>
    </citation>
    <scope>NUCLEOTIDE SEQUENCE [LARGE SCALE GENOMIC DNA]</scope>
    <source>
        <strain evidence="3">NRRL Y-12698</strain>
    </source>
</reference>
<keyword evidence="3" id="KW-1185">Reference proteome</keyword>
<dbReference type="Proteomes" id="UP000094336">
    <property type="component" value="Unassembled WGS sequence"/>
</dbReference>
<organism evidence="2 3">
    <name type="scientific">Babjeviella inositovora NRRL Y-12698</name>
    <dbReference type="NCBI Taxonomy" id="984486"/>
    <lineage>
        <taxon>Eukaryota</taxon>
        <taxon>Fungi</taxon>
        <taxon>Dikarya</taxon>
        <taxon>Ascomycota</taxon>
        <taxon>Saccharomycotina</taxon>
        <taxon>Pichiomycetes</taxon>
        <taxon>Serinales incertae sedis</taxon>
        <taxon>Babjeviella</taxon>
    </lineage>
</organism>
<feature type="region of interest" description="Disordered" evidence="1">
    <location>
        <begin position="662"/>
        <end position="682"/>
    </location>
</feature>
<dbReference type="RefSeq" id="XP_018985464.1">
    <property type="nucleotide sequence ID" value="XM_019128661.1"/>
</dbReference>
<dbReference type="AlphaFoldDB" id="A0A1E3QQZ7"/>
<evidence type="ECO:0008006" key="4">
    <source>
        <dbReference type="Google" id="ProtNLM"/>
    </source>
</evidence>
<proteinExistence type="predicted"/>
<dbReference type="GeneID" id="30146514"/>
<evidence type="ECO:0000313" key="3">
    <source>
        <dbReference type="Proteomes" id="UP000094336"/>
    </source>
</evidence>
<protein>
    <recommendedName>
        <fullName evidence="4">TEA domain-containing protein</fullName>
    </recommendedName>
</protein>